<name>A0AAU9AM66_LYSEN</name>
<organism evidence="2 3">
    <name type="scientific">Lysobacter enzymogenes</name>
    <dbReference type="NCBI Taxonomy" id="69"/>
    <lineage>
        <taxon>Bacteria</taxon>
        <taxon>Pseudomonadati</taxon>
        <taxon>Pseudomonadota</taxon>
        <taxon>Gammaproteobacteria</taxon>
        <taxon>Lysobacterales</taxon>
        <taxon>Lysobacteraceae</taxon>
        <taxon>Lysobacter</taxon>
    </lineage>
</organism>
<protein>
    <recommendedName>
        <fullName evidence="4">DUF4424 domain-containing protein</fullName>
    </recommendedName>
</protein>
<sequence length="206" mass="22294">METYPSSPIRRNACGVCLAAALLANPLQAMSAASTETQGQGATLHAEFAYDPAQRRLRVDYRVRNTGDALLAVFDRGDRHAVASGRQRAGAMGAPAWKEVGDGAIELSHLAQPLPRPAPVSPPTPLALKLAPGAQAAGSFEFALPGELEPKRIRWCLGVAAFELDQLDMPQRYGEVEVWRASFALAQTQQRLCTPWFDPVRSRFAS</sequence>
<reference evidence="2 3" key="1">
    <citation type="journal article" date="2017" name="DNA Res.">
        <title>Complete genome sequence and expression profile of the commercial lytic enzyme producer Lysobacter enzymogenes M497-1.</title>
        <authorList>
            <person name="Takami H."/>
            <person name="Toyoda A."/>
            <person name="Uchiyama I."/>
            <person name="Itoh T."/>
            <person name="Takaki Y."/>
            <person name="Arai W."/>
            <person name="Nishi S."/>
            <person name="Kawai M."/>
            <person name="Shinya K."/>
            <person name="Ikeda H."/>
        </authorList>
    </citation>
    <scope>NUCLEOTIDE SEQUENCE [LARGE SCALE GENOMIC DNA]</scope>
    <source>
        <strain evidence="2 3">M497-1</strain>
    </source>
</reference>
<evidence type="ECO:0000313" key="3">
    <source>
        <dbReference type="Proteomes" id="UP000218824"/>
    </source>
</evidence>
<dbReference type="KEGG" id="lem:LEN_4104"/>
<evidence type="ECO:0000256" key="1">
    <source>
        <dbReference type="SAM" id="SignalP"/>
    </source>
</evidence>
<accession>A0AAU9AM66</accession>
<feature type="chain" id="PRO_5043504825" description="DUF4424 domain-containing protein" evidence="1">
    <location>
        <begin position="30"/>
        <end position="206"/>
    </location>
</feature>
<evidence type="ECO:0000313" key="2">
    <source>
        <dbReference type="EMBL" id="BAV99591.1"/>
    </source>
</evidence>
<proteinExistence type="predicted"/>
<evidence type="ECO:0008006" key="4">
    <source>
        <dbReference type="Google" id="ProtNLM"/>
    </source>
</evidence>
<gene>
    <name evidence="2" type="ORF">LEN_4104</name>
</gene>
<keyword evidence="1" id="KW-0732">Signal</keyword>
<dbReference type="EMBL" id="AP014940">
    <property type="protein sequence ID" value="BAV99591.1"/>
    <property type="molecule type" value="Genomic_DNA"/>
</dbReference>
<dbReference type="Proteomes" id="UP000218824">
    <property type="component" value="Chromosome"/>
</dbReference>
<dbReference type="AlphaFoldDB" id="A0AAU9AM66"/>
<feature type="signal peptide" evidence="1">
    <location>
        <begin position="1"/>
        <end position="29"/>
    </location>
</feature>